<keyword evidence="12" id="KW-1185">Reference proteome</keyword>
<evidence type="ECO:0000256" key="7">
    <source>
        <dbReference type="ARBA" id="ARBA00023288"/>
    </source>
</evidence>
<comment type="caution">
    <text evidence="11">The sequence shown here is derived from an EMBL/GenBank/DDBJ whole genome shotgun (WGS) entry which is preliminary data.</text>
</comment>
<dbReference type="Pfam" id="PF05504">
    <property type="entry name" value="Spore_GerAC"/>
    <property type="match status" value="1"/>
</dbReference>
<evidence type="ECO:0000256" key="6">
    <source>
        <dbReference type="ARBA" id="ARBA00023139"/>
    </source>
</evidence>
<dbReference type="InterPro" id="IPR008844">
    <property type="entry name" value="Spore_GerAC-like"/>
</dbReference>
<dbReference type="OrthoDB" id="2592518at2"/>
<dbReference type="GO" id="GO:0016020">
    <property type="term" value="C:membrane"/>
    <property type="evidence" value="ECO:0007669"/>
    <property type="project" value="UniProtKB-SubCell"/>
</dbReference>
<feature type="chain" id="PRO_5039553085" description="Spore germination protein" evidence="8">
    <location>
        <begin position="22"/>
        <end position="355"/>
    </location>
</feature>
<evidence type="ECO:0000256" key="8">
    <source>
        <dbReference type="SAM" id="SignalP"/>
    </source>
</evidence>
<keyword evidence="7" id="KW-0449">Lipoprotein</keyword>
<evidence type="ECO:0000256" key="5">
    <source>
        <dbReference type="ARBA" id="ARBA00023136"/>
    </source>
</evidence>
<keyword evidence="5" id="KW-0472">Membrane</keyword>
<dbReference type="RefSeq" id="WP_055738885.1">
    <property type="nucleotide sequence ID" value="NZ_JAAIWL010000021.1"/>
</dbReference>
<dbReference type="GO" id="GO:0009847">
    <property type="term" value="P:spore germination"/>
    <property type="evidence" value="ECO:0007669"/>
    <property type="project" value="InterPro"/>
</dbReference>
<feature type="domain" description="Spore germination GerAC-like C-terminal" evidence="9">
    <location>
        <begin position="194"/>
        <end position="352"/>
    </location>
</feature>
<dbReference type="InterPro" id="IPR038501">
    <property type="entry name" value="Spore_GerAC_C_sf"/>
</dbReference>
<comment type="similarity">
    <text evidence="2">Belongs to the GerABKC lipoprotein family.</text>
</comment>
<reference evidence="11 12" key="1">
    <citation type="submission" date="2015-09" db="EMBL/GenBank/DDBJ databases">
        <title>Genome sequencing project for genomic taxonomy and phylogenomics of Bacillus-like bacteria.</title>
        <authorList>
            <person name="Liu B."/>
            <person name="Wang J."/>
            <person name="Zhu Y."/>
            <person name="Liu G."/>
            <person name="Chen Q."/>
            <person name="Chen Z."/>
            <person name="Lan J."/>
            <person name="Che J."/>
            <person name="Ge C."/>
            <person name="Shi H."/>
            <person name="Pan Z."/>
            <person name="Liu X."/>
        </authorList>
    </citation>
    <scope>NUCLEOTIDE SEQUENCE [LARGE SCALE GENOMIC DNA]</scope>
    <source>
        <strain evidence="11 12">LMG 18435</strain>
    </source>
</reference>
<name>A0A0Q3WUC4_9BACI</name>
<evidence type="ECO:0000256" key="1">
    <source>
        <dbReference type="ARBA" id="ARBA00004635"/>
    </source>
</evidence>
<evidence type="ECO:0000259" key="10">
    <source>
        <dbReference type="Pfam" id="PF25198"/>
    </source>
</evidence>
<dbReference type="EMBL" id="LJJC01000004">
    <property type="protein sequence ID" value="KQL53159.1"/>
    <property type="molecule type" value="Genomic_DNA"/>
</dbReference>
<evidence type="ECO:0000259" key="9">
    <source>
        <dbReference type="Pfam" id="PF05504"/>
    </source>
</evidence>
<dbReference type="PATRIC" id="fig|157838.3.peg.1413"/>
<organism evidence="11 12">
    <name type="scientific">Heyndrickxia shackletonii</name>
    <dbReference type="NCBI Taxonomy" id="157838"/>
    <lineage>
        <taxon>Bacteria</taxon>
        <taxon>Bacillati</taxon>
        <taxon>Bacillota</taxon>
        <taxon>Bacilli</taxon>
        <taxon>Bacillales</taxon>
        <taxon>Bacillaceae</taxon>
        <taxon>Heyndrickxia</taxon>
    </lineage>
</organism>
<evidence type="ECO:0000313" key="11">
    <source>
        <dbReference type="EMBL" id="KQL53159.1"/>
    </source>
</evidence>
<evidence type="ECO:0000256" key="3">
    <source>
        <dbReference type="ARBA" id="ARBA00022544"/>
    </source>
</evidence>
<evidence type="ECO:0000313" key="12">
    <source>
        <dbReference type="Proteomes" id="UP000051888"/>
    </source>
</evidence>
<gene>
    <name evidence="11" type="ORF">AN964_06310</name>
</gene>
<evidence type="ECO:0008006" key="13">
    <source>
        <dbReference type="Google" id="ProtNLM"/>
    </source>
</evidence>
<accession>A0A0Q3WUC4</accession>
<evidence type="ECO:0000256" key="4">
    <source>
        <dbReference type="ARBA" id="ARBA00022729"/>
    </source>
</evidence>
<comment type="subcellular location">
    <subcellularLocation>
        <location evidence="1">Membrane</location>
        <topology evidence="1">Lipid-anchor</topology>
    </subcellularLocation>
</comment>
<dbReference type="PANTHER" id="PTHR35789:SF1">
    <property type="entry name" value="SPORE GERMINATION PROTEIN B3"/>
    <property type="match status" value="1"/>
</dbReference>
<dbReference type="InterPro" id="IPR057336">
    <property type="entry name" value="GerAC_N"/>
</dbReference>
<dbReference type="PANTHER" id="PTHR35789">
    <property type="entry name" value="SPORE GERMINATION PROTEIN B3"/>
    <property type="match status" value="1"/>
</dbReference>
<dbReference type="PROSITE" id="PS51257">
    <property type="entry name" value="PROKAR_LIPOPROTEIN"/>
    <property type="match status" value="1"/>
</dbReference>
<dbReference type="Proteomes" id="UP000051888">
    <property type="component" value="Unassembled WGS sequence"/>
</dbReference>
<sequence>MKRLFILCLFTSIILSGCVQQQIIDKQNIETAAGFDWTDGKIQGTILYPTYMPDKSVSNNVLVAKSKVTREILENLQKKSDQPLVTGSLQVALFGKSLAKRGFFHLIDSFQRDPNIGSRIHLAVVDGSTSTLLMGKYGNTGNGIYIKDLLDHNMKYLDVPRQNLHLFGAYLHEKGRTTYLPIIKQVNNNELQITGIALFNTKKMVMELPAKKMFFFKLLVDRHSQGNQAVKINNEEVVVRSINSSNNIKVNNKKNPYEVTINIDIEGIIREYTGKKISNTIMNKFEKAFEKKIERETLSLLKDFQKHKIDPVGIGERAENVTRHFDWDKWWDSDYKNVTFKIVPKVKIVESGTVE</sequence>
<dbReference type="AlphaFoldDB" id="A0A0Q3WUC4"/>
<dbReference type="InterPro" id="IPR046953">
    <property type="entry name" value="Spore_GerAC-like_C"/>
</dbReference>
<dbReference type="Gene3D" id="3.30.300.210">
    <property type="entry name" value="Nutrient germinant receptor protein C, domain 3"/>
    <property type="match status" value="1"/>
</dbReference>
<keyword evidence="6" id="KW-0564">Palmitate</keyword>
<keyword evidence="4 8" id="KW-0732">Signal</keyword>
<dbReference type="Pfam" id="PF25198">
    <property type="entry name" value="Spore_GerAC_N"/>
    <property type="match status" value="1"/>
</dbReference>
<feature type="signal peptide" evidence="8">
    <location>
        <begin position="1"/>
        <end position="21"/>
    </location>
</feature>
<keyword evidence="3" id="KW-0309">Germination</keyword>
<proteinExistence type="inferred from homology"/>
<evidence type="ECO:0000256" key="2">
    <source>
        <dbReference type="ARBA" id="ARBA00007886"/>
    </source>
</evidence>
<dbReference type="NCBIfam" id="TIGR02887">
    <property type="entry name" value="spore_ger_x_C"/>
    <property type="match status" value="1"/>
</dbReference>
<dbReference type="STRING" id="157838.AN964_06310"/>
<protein>
    <recommendedName>
        <fullName evidence="13">Spore germination protein</fullName>
    </recommendedName>
</protein>
<feature type="domain" description="Spore germination protein N-terminal" evidence="10">
    <location>
        <begin position="21"/>
        <end position="184"/>
    </location>
</feature>